<dbReference type="Proteomes" id="UP001142592">
    <property type="component" value="Unassembled WGS sequence"/>
</dbReference>
<dbReference type="AlphaFoldDB" id="A0A9X3I9K3"/>
<dbReference type="RefSeq" id="WP_010600508.1">
    <property type="nucleotide sequence ID" value="NZ_JAPJUH010000002.1"/>
</dbReference>
<dbReference type="InterPro" id="IPR036291">
    <property type="entry name" value="NAD(P)-bd_dom_sf"/>
</dbReference>
<dbReference type="GO" id="GO:0004029">
    <property type="term" value="F:aldehyde dehydrogenase (NAD+) activity"/>
    <property type="evidence" value="ECO:0007669"/>
    <property type="project" value="TreeGrafter"/>
</dbReference>
<dbReference type="PANTHER" id="PTHR48079:SF6">
    <property type="entry name" value="NAD(P)-BINDING DOMAIN-CONTAINING PROTEIN-RELATED"/>
    <property type="match status" value="1"/>
</dbReference>
<dbReference type="InterPro" id="IPR001509">
    <property type="entry name" value="Epimerase_deHydtase"/>
</dbReference>
<dbReference type="GO" id="GO:0005737">
    <property type="term" value="C:cytoplasm"/>
    <property type="evidence" value="ECO:0007669"/>
    <property type="project" value="TreeGrafter"/>
</dbReference>
<name>A0A9X3I9K3_9SPHI</name>
<evidence type="ECO:0000313" key="3">
    <source>
        <dbReference type="Proteomes" id="UP001142592"/>
    </source>
</evidence>
<dbReference type="SUPFAM" id="SSF51735">
    <property type="entry name" value="NAD(P)-binding Rossmann-fold domains"/>
    <property type="match status" value="1"/>
</dbReference>
<accession>A0A9X3I9K3</accession>
<dbReference type="InterPro" id="IPR051783">
    <property type="entry name" value="NAD(P)-dependent_oxidoreduct"/>
</dbReference>
<dbReference type="Gene3D" id="3.40.50.720">
    <property type="entry name" value="NAD(P)-binding Rossmann-like Domain"/>
    <property type="match status" value="1"/>
</dbReference>
<keyword evidence="3" id="KW-1185">Reference proteome</keyword>
<dbReference type="EMBL" id="JAPJUH010000002">
    <property type="protein sequence ID" value="MCX3264643.1"/>
    <property type="molecule type" value="Genomic_DNA"/>
</dbReference>
<feature type="domain" description="NAD-dependent epimerase/dehydratase" evidence="1">
    <location>
        <begin position="3"/>
        <end position="213"/>
    </location>
</feature>
<proteinExistence type="predicted"/>
<protein>
    <submittedName>
        <fullName evidence="2">SDR family oxidoreductase</fullName>
    </submittedName>
</protein>
<organism evidence="2 3">
    <name type="scientific">Pedobacter agri</name>
    <dbReference type="NCBI Taxonomy" id="454586"/>
    <lineage>
        <taxon>Bacteria</taxon>
        <taxon>Pseudomonadati</taxon>
        <taxon>Bacteroidota</taxon>
        <taxon>Sphingobacteriia</taxon>
        <taxon>Sphingobacteriales</taxon>
        <taxon>Sphingobacteriaceae</taxon>
        <taxon>Pedobacter</taxon>
    </lineage>
</organism>
<dbReference type="PANTHER" id="PTHR48079">
    <property type="entry name" value="PROTEIN YEEZ"/>
    <property type="match status" value="1"/>
</dbReference>
<comment type="caution">
    <text evidence="2">The sequence shown here is derived from an EMBL/GenBank/DDBJ whole genome shotgun (WGS) entry which is preliminary data.</text>
</comment>
<sequence length="297" mass="32044">MKVFVTGATGFVGSAVVKELIHAGHEVLGLARNEKAEQALLAAGAEVHKGDLEDLESLRQGAKAADGIIHAGFIHDFTRFAAVCEIDRIAIETIGDAIIGTDKPFIVTSGTLVVNPGRLATEDMLPNYNGQNPRLASEKAVDELAEKDVRVAVVRLSPSVHGEGDHHGFVPMLINIAREKGSSAYVGNGENQWTGVHRLDAAKLYRLALEQATPGARYHGVAEESITLKSIAEAIGKQLNLPVVAKSGDEVTEHFGWFEHFVSVDGPASGQLTRKRLNWKPTHPDLIHDLENGVYFQ</sequence>
<gene>
    <name evidence="2" type="ORF">OQZ29_07795</name>
</gene>
<dbReference type="Pfam" id="PF01370">
    <property type="entry name" value="Epimerase"/>
    <property type="match status" value="1"/>
</dbReference>
<reference evidence="2" key="1">
    <citation type="submission" date="2022-11" db="EMBL/GenBank/DDBJ databases">
        <authorList>
            <person name="Graham C."/>
            <person name="Newman J.D."/>
        </authorList>
    </citation>
    <scope>NUCLEOTIDE SEQUENCE</scope>
    <source>
        <strain evidence="2">DSM 19486</strain>
    </source>
</reference>
<evidence type="ECO:0000259" key="1">
    <source>
        <dbReference type="Pfam" id="PF01370"/>
    </source>
</evidence>
<evidence type="ECO:0000313" key="2">
    <source>
        <dbReference type="EMBL" id="MCX3264643.1"/>
    </source>
</evidence>
<dbReference type="CDD" id="cd05262">
    <property type="entry name" value="SDR_a7"/>
    <property type="match status" value="1"/>
</dbReference>